<dbReference type="InterPro" id="IPR050188">
    <property type="entry name" value="RluA_PseudoU_synthase"/>
</dbReference>
<proteinExistence type="inferred from homology"/>
<evidence type="ECO:0000256" key="1">
    <source>
        <dbReference type="ARBA" id="ARBA00010876"/>
    </source>
</evidence>
<feature type="domain" description="Pseudouridine synthase RsuA/RluA-like" evidence="6">
    <location>
        <begin position="88"/>
        <end position="244"/>
    </location>
</feature>
<accession>A0A975F696</accession>
<dbReference type="AlphaFoldDB" id="A0A975F696"/>
<dbReference type="EMBL" id="CP054142">
    <property type="protein sequence ID" value="QTQ15137.1"/>
    <property type="molecule type" value="Genomic_DNA"/>
</dbReference>
<dbReference type="Pfam" id="PF00849">
    <property type="entry name" value="PseudoU_synth_2"/>
    <property type="match status" value="1"/>
</dbReference>
<protein>
    <recommendedName>
        <fullName evidence="5">Pseudouridine synthase</fullName>
        <ecNumber evidence="5">5.4.99.-</ecNumber>
    </recommendedName>
</protein>
<keyword evidence="4" id="KW-0694">RNA-binding</keyword>
<dbReference type="GO" id="GO:0009982">
    <property type="term" value="F:pseudouridine synthase activity"/>
    <property type="evidence" value="ECO:0007669"/>
    <property type="project" value="InterPro"/>
</dbReference>
<feature type="active site" evidence="3">
    <location>
        <position position="139"/>
    </location>
</feature>
<dbReference type="Proteomes" id="UP000671908">
    <property type="component" value="Chromosome"/>
</dbReference>
<dbReference type="PANTHER" id="PTHR21600">
    <property type="entry name" value="MITOCHONDRIAL RNA PSEUDOURIDINE SYNTHASE"/>
    <property type="match status" value="1"/>
</dbReference>
<dbReference type="GO" id="GO:0003723">
    <property type="term" value="F:RNA binding"/>
    <property type="evidence" value="ECO:0007669"/>
    <property type="project" value="UniProtKB-KW"/>
</dbReference>
<dbReference type="KEGG" id="tpav:HRQ91_05650"/>
<name>A0A975F696_9SPIR</name>
<dbReference type="EC" id="5.4.99.-" evidence="5"/>
<dbReference type="InterPro" id="IPR020103">
    <property type="entry name" value="PsdUridine_synth_cat_dom_sf"/>
</dbReference>
<dbReference type="PROSITE" id="PS50889">
    <property type="entry name" value="S4"/>
    <property type="match status" value="1"/>
</dbReference>
<dbReference type="Gene3D" id="3.30.2350.10">
    <property type="entry name" value="Pseudouridine synthase"/>
    <property type="match status" value="1"/>
</dbReference>
<comment type="similarity">
    <text evidence="1 5">Belongs to the pseudouridine synthase RluA family.</text>
</comment>
<keyword evidence="2 5" id="KW-0413">Isomerase</keyword>
<dbReference type="GO" id="GO:0000455">
    <property type="term" value="P:enzyme-directed rRNA pseudouridine synthesis"/>
    <property type="evidence" value="ECO:0007669"/>
    <property type="project" value="TreeGrafter"/>
</dbReference>
<sequence>MSFFNLTVPKEFGGGQRLDQYAADNIPDMNRSKLKNGILEISVNGKQAKLSSSVRAGDVISIKWQDPVPENIAPENIPLDIIFENDQVTVINKSQGLVTHPAAGNWSGTLVNALLYHWNKDNVLNDAYSRRTGIIHRLDKDTSGVIITAKTRAAEDFIQKQFQKHLVLKEYIALVKGRPPRRGGCISTRIIRDPGDRKRFKAVIGTNEGKYAKTIYFCIACYGEYSLMRFRLKTGRTHQIRVHSKYIGCPILGDPIYNSKKEDLFPSASLMLHSRFLRLLLPGEKKYSEFYAKIPDRFKRILKVLHCKYAKEIVTT</sequence>
<dbReference type="InterPro" id="IPR006145">
    <property type="entry name" value="PsdUridine_synth_RsuA/RluA"/>
</dbReference>
<evidence type="ECO:0000259" key="6">
    <source>
        <dbReference type="Pfam" id="PF00849"/>
    </source>
</evidence>
<evidence type="ECO:0000256" key="2">
    <source>
        <dbReference type="ARBA" id="ARBA00023235"/>
    </source>
</evidence>
<keyword evidence="8" id="KW-1185">Reference proteome</keyword>
<organism evidence="7 8">
    <name type="scientific">Treponema parvum</name>
    <dbReference type="NCBI Taxonomy" id="138851"/>
    <lineage>
        <taxon>Bacteria</taxon>
        <taxon>Pseudomonadati</taxon>
        <taxon>Spirochaetota</taxon>
        <taxon>Spirochaetia</taxon>
        <taxon>Spirochaetales</taxon>
        <taxon>Treponemataceae</taxon>
        <taxon>Treponema</taxon>
    </lineage>
</organism>
<comment type="function">
    <text evidence="5">Responsible for synthesis of pseudouridine from uracil.</text>
</comment>
<dbReference type="InterPro" id="IPR006225">
    <property type="entry name" value="PsdUridine_synth_RluC/D"/>
</dbReference>
<evidence type="ECO:0000313" key="7">
    <source>
        <dbReference type="EMBL" id="QTQ15137.1"/>
    </source>
</evidence>
<evidence type="ECO:0000313" key="8">
    <source>
        <dbReference type="Proteomes" id="UP000671908"/>
    </source>
</evidence>
<evidence type="ECO:0000256" key="4">
    <source>
        <dbReference type="PROSITE-ProRule" id="PRU00182"/>
    </source>
</evidence>
<dbReference type="NCBIfam" id="TIGR00005">
    <property type="entry name" value="rluA_subfam"/>
    <property type="match status" value="1"/>
</dbReference>
<evidence type="ECO:0000256" key="5">
    <source>
        <dbReference type="RuleBase" id="RU362028"/>
    </source>
</evidence>
<dbReference type="PANTHER" id="PTHR21600:SF44">
    <property type="entry name" value="RIBOSOMAL LARGE SUBUNIT PSEUDOURIDINE SYNTHASE D"/>
    <property type="match status" value="1"/>
</dbReference>
<dbReference type="Gene3D" id="3.10.290.10">
    <property type="entry name" value="RNA-binding S4 domain"/>
    <property type="match status" value="1"/>
</dbReference>
<dbReference type="GO" id="GO:0140098">
    <property type="term" value="F:catalytic activity, acting on RNA"/>
    <property type="evidence" value="ECO:0007669"/>
    <property type="project" value="UniProtKB-ARBA"/>
</dbReference>
<dbReference type="SUPFAM" id="SSF55120">
    <property type="entry name" value="Pseudouridine synthase"/>
    <property type="match status" value="1"/>
</dbReference>
<evidence type="ECO:0000256" key="3">
    <source>
        <dbReference type="PIRSR" id="PIRSR606225-1"/>
    </source>
</evidence>
<reference evidence="7 8" key="1">
    <citation type="journal article" date="2021" name="Microbiol. Resour. Announc.">
        <title>Complete Genome Sequences of Three Human Oral Treponema parvum Isolates.</title>
        <authorList>
            <person name="Zeng H."/>
            <person name="Watt R.M."/>
        </authorList>
    </citation>
    <scope>NUCLEOTIDE SEQUENCE [LARGE SCALE GENOMIC DNA]</scope>
    <source>
        <strain evidence="7 8">ATCC 700770</strain>
    </source>
</reference>
<comment type="catalytic activity">
    <reaction evidence="5">
        <text>a uridine in RNA = a pseudouridine in RNA</text>
        <dbReference type="Rhea" id="RHEA:48348"/>
        <dbReference type="Rhea" id="RHEA-COMP:12068"/>
        <dbReference type="Rhea" id="RHEA-COMP:12069"/>
        <dbReference type="ChEBI" id="CHEBI:65314"/>
        <dbReference type="ChEBI" id="CHEBI:65315"/>
    </reaction>
</comment>
<gene>
    <name evidence="7" type="ORF">HRQ91_05650</name>
</gene>
<dbReference type="InterPro" id="IPR036986">
    <property type="entry name" value="S4_RNA-bd_sf"/>
</dbReference>
<dbReference type="CDD" id="cd02869">
    <property type="entry name" value="PseudoU_synth_RluA_like"/>
    <property type="match status" value="1"/>
</dbReference>